<dbReference type="AlphaFoldDB" id="A0A132AF97"/>
<evidence type="ECO:0000313" key="2">
    <source>
        <dbReference type="EMBL" id="KPM09235.1"/>
    </source>
</evidence>
<gene>
    <name evidence="2" type="ORF">QR98_0077680</name>
</gene>
<dbReference type="VEuPathDB" id="VectorBase:SSCA005877"/>
<evidence type="ECO:0000256" key="1">
    <source>
        <dbReference type="SAM" id="MobiDB-lite"/>
    </source>
</evidence>
<reference evidence="2 3" key="1">
    <citation type="journal article" date="2015" name="Parasit. Vectors">
        <title>Draft genome of the scabies mite.</title>
        <authorList>
            <person name="Rider S.D.Jr."/>
            <person name="Morgan M.S."/>
            <person name="Arlian L.G."/>
        </authorList>
    </citation>
    <scope>NUCLEOTIDE SEQUENCE [LARGE SCALE GENOMIC DNA]</scope>
    <source>
        <strain evidence="2">Arlian Lab</strain>
    </source>
</reference>
<protein>
    <submittedName>
        <fullName evidence="2">Uncharacterized protein</fullName>
    </submittedName>
</protein>
<comment type="caution">
    <text evidence="2">The sequence shown here is derived from an EMBL/GenBank/DDBJ whole genome shotgun (WGS) entry which is preliminary data.</text>
</comment>
<feature type="compositionally biased region" description="Basic and acidic residues" evidence="1">
    <location>
        <begin position="1"/>
        <end position="10"/>
    </location>
</feature>
<dbReference type="EMBL" id="JXLN01013302">
    <property type="protein sequence ID" value="KPM09235.1"/>
    <property type="molecule type" value="Genomic_DNA"/>
</dbReference>
<sequence length="67" mass="7970">MENRNFHQRNDDDDDDDDTDKHGDHCLRKPINTMLLKYDDTREEDLETQEIARAVLEHTKLLSKSVE</sequence>
<dbReference type="Proteomes" id="UP000616769">
    <property type="component" value="Unassembled WGS sequence"/>
</dbReference>
<feature type="region of interest" description="Disordered" evidence="1">
    <location>
        <begin position="1"/>
        <end position="27"/>
    </location>
</feature>
<organism evidence="2 3">
    <name type="scientific">Sarcoptes scabiei</name>
    <name type="common">Itch mite</name>
    <name type="synonym">Acarus scabiei</name>
    <dbReference type="NCBI Taxonomy" id="52283"/>
    <lineage>
        <taxon>Eukaryota</taxon>
        <taxon>Metazoa</taxon>
        <taxon>Ecdysozoa</taxon>
        <taxon>Arthropoda</taxon>
        <taxon>Chelicerata</taxon>
        <taxon>Arachnida</taxon>
        <taxon>Acari</taxon>
        <taxon>Acariformes</taxon>
        <taxon>Sarcoptiformes</taxon>
        <taxon>Astigmata</taxon>
        <taxon>Psoroptidia</taxon>
        <taxon>Sarcoptoidea</taxon>
        <taxon>Sarcoptidae</taxon>
        <taxon>Sarcoptinae</taxon>
        <taxon>Sarcoptes</taxon>
    </lineage>
</organism>
<evidence type="ECO:0000313" key="3">
    <source>
        <dbReference type="Proteomes" id="UP000616769"/>
    </source>
</evidence>
<accession>A0A132AF97</accession>
<proteinExistence type="predicted"/>
<name>A0A132AF97_SARSC</name>